<keyword evidence="3" id="KW-0418">Kinase</keyword>
<dbReference type="Proteomes" id="UP000290289">
    <property type="component" value="Chromosome 5"/>
</dbReference>
<dbReference type="PANTHER" id="PTHR47987">
    <property type="entry name" value="OS08G0249100 PROTEIN"/>
    <property type="match status" value="1"/>
</dbReference>
<keyword evidence="4 5" id="KW-0067">ATP-binding</keyword>
<feature type="compositionally biased region" description="Low complexity" evidence="6">
    <location>
        <begin position="477"/>
        <end position="488"/>
    </location>
</feature>
<gene>
    <name evidence="8" type="ORF">DVH24_010058</name>
</gene>
<dbReference type="PROSITE" id="PS00108">
    <property type="entry name" value="PROTEIN_KINASE_ST"/>
    <property type="match status" value="1"/>
</dbReference>
<accession>A0A498JUX5</accession>
<protein>
    <recommendedName>
        <fullName evidence="7">Protein kinase domain-containing protein</fullName>
    </recommendedName>
</protein>
<dbReference type="InterPro" id="IPR054414">
    <property type="entry name" value="Ccdc124/Oxs1_C"/>
</dbReference>
<keyword evidence="9" id="KW-1185">Reference proteome</keyword>
<feature type="region of interest" description="Disordered" evidence="6">
    <location>
        <begin position="472"/>
        <end position="491"/>
    </location>
</feature>
<dbReference type="SUPFAM" id="SSF56112">
    <property type="entry name" value="Protein kinase-like (PK-like)"/>
    <property type="match status" value="1"/>
</dbReference>
<keyword evidence="1" id="KW-0808">Transferase</keyword>
<dbReference type="PROSITE" id="PS50011">
    <property type="entry name" value="PROTEIN_KINASE_DOM"/>
    <property type="match status" value="1"/>
</dbReference>
<dbReference type="PANTHER" id="PTHR47987:SF11">
    <property type="entry name" value="RECEPTOR-LIKE CYTOSOLIC SERINE_THREONINE-PROTEIN KINASE RBK1 ISOFORM X1"/>
    <property type="match status" value="1"/>
</dbReference>
<dbReference type="GO" id="GO:0004672">
    <property type="term" value="F:protein kinase activity"/>
    <property type="evidence" value="ECO:0007669"/>
    <property type="project" value="InterPro"/>
</dbReference>
<dbReference type="InterPro" id="IPR008271">
    <property type="entry name" value="Ser/Thr_kinase_AS"/>
</dbReference>
<evidence type="ECO:0000256" key="3">
    <source>
        <dbReference type="ARBA" id="ARBA00022777"/>
    </source>
</evidence>
<dbReference type="PROSITE" id="PS00107">
    <property type="entry name" value="PROTEIN_KINASE_ATP"/>
    <property type="match status" value="1"/>
</dbReference>
<proteinExistence type="predicted"/>
<dbReference type="GO" id="GO:0005524">
    <property type="term" value="F:ATP binding"/>
    <property type="evidence" value="ECO:0007669"/>
    <property type="project" value="UniProtKB-UniRule"/>
</dbReference>
<keyword evidence="2 5" id="KW-0547">Nucleotide-binding</keyword>
<evidence type="ECO:0000256" key="4">
    <source>
        <dbReference type="ARBA" id="ARBA00022840"/>
    </source>
</evidence>
<comment type="caution">
    <text evidence="8">The sequence shown here is derived from an EMBL/GenBank/DDBJ whole genome shotgun (WGS) entry which is preliminary data.</text>
</comment>
<feature type="region of interest" description="Disordered" evidence="6">
    <location>
        <begin position="102"/>
        <end position="135"/>
    </location>
</feature>
<evidence type="ECO:0000259" key="7">
    <source>
        <dbReference type="PROSITE" id="PS50011"/>
    </source>
</evidence>
<dbReference type="Gene3D" id="3.30.200.20">
    <property type="entry name" value="Phosphorylase Kinase, domain 1"/>
    <property type="match status" value="1"/>
</dbReference>
<evidence type="ECO:0000256" key="6">
    <source>
        <dbReference type="SAM" id="MobiDB-lite"/>
    </source>
</evidence>
<dbReference type="Gene3D" id="1.10.510.10">
    <property type="entry name" value="Transferase(Phosphotransferase) domain 1"/>
    <property type="match status" value="1"/>
</dbReference>
<evidence type="ECO:0000256" key="2">
    <source>
        <dbReference type="ARBA" id="ARBA00022741"/>
    </source>
</evidence>
<reference evidence="8 9" key="1">
    <citation type="submission" date="2018-10" db="EMBL/GenBank/DDBJ databases">
        <title>A high-quality apple genome assembly.</title>
        <authorList>
            <person name="Hu J."/>
        </authorList>
    </citation>
    <scope>NUCLEOTIDE SEQUENCE [LARGE SCALE GENOMIC DNA]</scope>
    <source>
        <strain evidence="9">cv. HFTH1</strain>
        <tissue evidence="8">Young leaf</tissue>
    </source>
</reference>
<organism evidence="8 9">
    <name type="scientific">Malus domestica</name>
    <name type="common">Apple</name>
    <name type="synonym">Pyrus malus</name>
    <dbReference type="NCBI Taxonomy" id="3750"/>
    <lineage>
        <taxon>Eukaryota</taxon>
        <taxon>Viridiplantae</taxon>
        <taxon>Streptophyta</taxon>
        <taxon>Embryophyta</taxon>
        <taxon>Tracheophyta</taxon>
        <taxon>Spermatophyta</taxon>
        <taxon>Magnoliopsida</taxon>
        <taxon>eudicotyledons</taxon>
        <taxon>Gunneridae</taxon>
        <taxon>Pentapetalae</taxon>
        <taxon>rosids</taxon>
        <taxon>fabids</taxon>
        <taxon>Rosales</taxon>
        <taxon>Rosaceae</taxon>
        <taxon>Amygdaloideae</taxon>
        <taxon>Maleae</taxon>
        <taxon>Malus</taxon>
    </lineage>
</organism>
<feature type="region of interest" description="Disordered" evidence="6">
    <location>
        <begin position="1"/>
        <end position="70"/>
    </location>
</feature>
<evidence type="ECO:0000313" key="9">
    <source>
        <dbReference type="Proteomes" id="UP000290289"/>
    </source>
</evidence>
<dbReference type="InterPro" id="IPR011009">
    <property type="entry name" value="Kinase-like_dom_sf"/>
</dbReference>
<dbReference type="Pfam" id="PF06244">
    <property type="entry name" value="Ccdc124"/>
    <property type="match status" value="1"/>
</dbReference>
<dbReference type="FunFam" id="1.10.510.10:FF:000095">
    <property type="entry name" value="protein STRUBBELIG-RECEPTOR FAMILY 8"/>
    <property type="match status" value="1"/>
</dbReference>
<dbReference type="EMBL" id="RDQH01000331">
    <property type="protein sequence ID" value="RXH97733.1"/>
    <property type="molecule type" value="Genomic_DNA"/>
</dbReference>
<evidence type="ECO:0000313" key="8">
    <source>
        <dbReference type="EMBL" id="RXH97733.1"/>
    </source>
</evidence>
<feature type="binding site" evidence="5">
    <location>
        <position position="571"/>
    </location>
    <ligand>
        <name>ATP</name>
        <dbReference type="ChEBI" id="CHEBI:30616"/>
    </ligand>
</feature>
<evidence type="ECO:0000256" key="1">
    <source>
        <dbReference type="ARBA" id="ARBA00022679"/>
    </source>
</evidence>
<name>A0A498JUX5_MALDO</name>
<dbReference type="InterPro" id="IPR000719">
    <property type="entry name" value="Prot_kinase_dom"/>
</dbReference>
<dbReference type="AlphaFoldDB" id="A0A498JUX5"/>
<evidence type="ECO:0000256" key="5">
    <source>
        <dbReference type="PROSITE-ProRule" id="PRU10141"/>
    </source>
</evidence>
<dbReference type="InterPro" id="IPR017441">
    <property type="entry name" value="Protein_kinase_ATP_BS"/>
</dbReference>
<dbReference type="STRING" id="3750.A0A498JUX5"/>
<dbReference type="InterPro" id="IPR046958">
    <property type="entry name" value="RBK1/2/STUNTED"/>
</dbReference>
<dbReference type="SMART" id="SM00220">
    <property type="entry name" value="S_TKc"/>
    <property type="match status" value="1"/>
</dbReference>
<feature type="domain" description="Protein kinase" evidence="7">
    <location>
        <begin position="543"/>
        <end position="815"/>
    </location>
</feature>
<dbReference type="Pfam" id="PF00069">
    <property type="entry name" value="Pkinase"/>
    <property type="match status" value="1"/>
</dbReference>
<sequence>MPKKMGLNSKAEAAKARKSSTEAERKEREAREKEEQYWREAEGSKSRAAKKREEEAEKRAEAAARKAEARRLAELEEKELEKAGKKPDKKVGRVTIPVPKVTEAELRRRKEEEQAALEKKSDEVKKKQSRTAEEEEYERMVVVENKNRDDSIIEARTVEEAVAQMSVAESLPVDRHPERRLKASFKAFEEAELPRLKEEKPGLTHNQYKDMIWKLWKKSPDNPLNQHISVLSIIQAGRFVSHVRMCRALLSDRLASSPCTGHLSYFSWAGFLGFIILSTDVHVAVSCIVYMLAKQAYYWTRICWSKKSKKRTIIVGLKSDNSSREMLLRLLIAVVKHRDSVIAVHVQENDDSFDPNTFHIHEDFCKSKQVDFQLKVCIADSYISELTYQVRIGFASILVIGCSLSGPSFSAIHTCLKGLPPSCTLLVMNTVGRVLMEGQGTCQQGSVRAAALQSSHSFSSIYTCHDQSNTTRQLQKSLTTPPSSTASLMRPTTTRRALSAVNKMVEVADLASEKLFQRLEVLQAEGSSRHFTPKELRDATNNFSPATVIGEGGHSKVYCAKLGNGEAAAVKVLQTTRCSTADFFREVDLLSGMKHDNIAQIIGFCRSGEMQAIVYKLLMGSLRQNLRELKWSERMKVAIGVAKALDYLHDSHSPPIIHRDVKSSNILLSHNCEPILSDFGAAMLLQTHQSQANTKAPFHVVGTFGYLAPEYMMYGKVDEKIDVYSYGVVLLELITGKEAIQTHQEIRESLVLWARSLLSCGICERLIDPHLIEDYNKEEMEIMMIAARLCLMHSSSRRPTMKTILKLLEKPDNWLRMQRERDEFLNVTERGKTALS</sequence>
<feature type="compositionally biased region" description="Basic and acidic residues" evidence="6">
    <location>
        <begin position="12"/>
        <end position="70"/>
    </location>
</feature>